<reference evidence="1" key="1">
    <citation type="journal article" date="2009" name="PLoS Genet.">
        <title>Sequencing, mapping, and analysis of 27,455 maize full-length cDNAs.</title>
        <authorList>
            <person name="Soderlund C."/>
            <person name="Descour A."/>
            <person name="Kudrna D."/>
            <person name="Bomhoff M."/>
            <person name="Boyd L."/>
            <person name="Currie J."/>
            <person name="Angelova A."/>
            <person name="Collura K."/>
            <person name="Wissotski M."/>
            <person name="Ashley E."/>
            <person name="Morrow D."/>
            <person name="Fernandes J."/>
            <person name="Walbot V."/>
            <person name="Yu Y."/>
        </authorList>
    </citation>
    <scope>NUCLEOTIDE SEQUENCE</scope>
    <source>
        <strain evidence="1">B73</strain>
    </source>
</reference>
<dbReference type="KEGG" id="zma:111591197"/>
<dbReference type="RefSeq" id="XP_023157906.1">
    <property type="nucleotide sequence ID" value="XM_023302138.1"/>
</dbReference>
<dbReference type="EMBL" id="BT067825">
    <property type="protein sequence ID" value="ACN34722.1"/>
    <property type="molecule type" value="mRNA"/>
</dbReference>
<protein>
    <submittedName>
        <fullName evidence="1">Uncharacterized protein</fullName>
    </submittedName>
</protein>
<accession>C0PHQ6</accession>
<reference evidence="1" key="2">
    <citation type="submission" date="2012-06" db="EMBL/GenBank/DDBJ databases">
        <authorList>
            <person name="Yu Y."/>
            <person name="Currie J."/>
            <person name="Lomeli R."/>
            <person name="Angelova A."/>
            <person name="Collura K."/>
            <person name="Wissotski M."/>
            <person name="Campos D."/>
            <person name="Kudrna D."/>
            <person name="Golser W."/>
            <person name="Ashely E."/>
            <person name="Descour A."/>
            <person name="Fernandes J."/>
            <person name="Soderlund C."/>
            <person name="Walbot V."/>
        </authorList>
    </citation>
    <scope>NUCLEOTIDE SEQUENCE</scope>
    <source>
        <strain evidence="1">B73</strain>
    </source>
</reference>
<name>C0PHQ6_MAIZE</name>
<dbReference type="AlphaFoldDB" id="C0PHQ6"/>
<proteinExistence type="evidence at transcript level"/>
<evidence type="ECO:0000313" key="1">
    <source>
        <dbReference type="EMBL" id="ACN34722.1"/>
    </source>
</evidence>
<dbReference type="GeneID" id="111591197"/>
<organism evidence="1">
    <name type="scientific">Zea mays</name>
    <name type="common">Maize</name>
    <dbReference type="NCBI Taxonomy" id="4577"/>
    <lineage>
        <taxon>Eukaryota</taxon>
        <taxon>Viridiplantae</taxon>
        <taxon>Streptophyta</taxon>
        <taxon>Embryophyta</taxon>
        <taxon>Tracheophyta</taxon>
        <taxon>Spermatophyta</taxon>
        <taxon>Magnoliopsida</taxon>
        <taxon>Liliopsida</taxon>
        <taxon>Poales</taxon>
        <taxon>Poaceae</taxon>
        <taxon>PACMAD clade</taxon>
        <taxon>Panicoideae</taxon>
        <taxon>Andropogonodae</taxon>
        <taxon>Andropogoneae</taxon>
        <taxon>Tripsacinae</taxon>
        <taxon>Zea</taxon>
    </lineage>
</organism>
<sequence length="149" mass="16873">MQPLRACRPVVALHLKIPSAETRRKLLLPFAAAEGNRAPNREGLKSLSFASLLWYGAQSLVLVAPAPMNLRNAWPCSKTKTNKSRPLFPFVRYCMVHSTSSLIRMHRPLVAFLFFKRISFLWQVSAVSGSNIEMKLTCHYLSSLAFQIR</sequence>